<dbReference type="PANTHER" id="PTHR28259">
    <property type="entry name" value="FLUORIDE EXPORT PROTEIN 1-RELATED"/>
    <property type="match status" value="1"/>
</dbReference>
<evidence type="ECO:0000256" key="2">
    <source>
        <dbReference type="ARBA" id="ARBA00022475"/>
    </source>
</evidence>
<keyword evidence="8 12" id="KW-0472">Membrane</keyword>
<dbReference type="EMBL" id="BPQQ01000111">
    <property type="protein sequence ID" value="GJE04316.1"/>
    <property type="molecule type" value="Genomic_DNA"/>
</dbReference>
<feature type="transmembrane region" description="Helical" evidence="12">
    <location>
        <begin position="95"/>
        <end position="120"/>
    </location>
</feature>
<dbReference type="NCBIfam" id="TIGR00494">
    <property type="entry name" value="crcB"/>
    <property type="match status" value="1"/>
</dbReference>
<proteinExistence type="inferred from homology"/>
<evidence type="ECO:0000313" key="13">
    <source>
        <dbReference type="EMBL" id="GJE04316.1"/>
    </source>
</evidence>
<dbReference type="HAMAP" id="MF_00454">
    <property type="entry name" value="FluC"/>
    <property type="match status" value="1"/>
</dbReference>
<evidence type="ECO:0000256" key="6">
    <source>
        <dbReference type="ARBA" id="ARBA00023053"/>
    </source>
</evidence>
<comment type="similarity">
    <text evidence="10 12">Belongs to the fluoride channel Fluc/FEX (TC 1.A.43) family.</text>
</comment>
<evidence type="ECO:0000256" key="5">
    <source>
        <dbReference type="ARBA" id="ARBA00022989"/>
    </source>
</evidence>
<accession>A0ABQ4SM70</accession>
<evidence type="ECO:0000256" key="9">
    <source>
        <dbReference type="ARBA" id="ARBA00023303"/>
    </source>
</evidence>
<evidence type="ECO:0000313" key="14">
    <source>
        <dbReference type="Proteomes" id="UP001055153"/>
    </source>
</evidence>
<keyword evidence="4 12" id="KW-0812">Transmembrane</keyword>
<comment type="subcellular location">
    <subcellularLocation>
        <location evidence="1 12">Cell membrane</location>
        <topology evidence="1 12">Multi-pass membrane protein</topology>
    </subcellularLocation>
</comment>
<reference evidence="13" key="2">
    <citation type="submission" date="2021-08" db="EMBL/GenBank/DDBJ databases">
        <authorList>
            <person name="Tani A."/>
            <person name="Ola A."/>
            <person name="Ogura Y."/>
            <person name="Katsura K."/>
            <person name="Hayashi T."/>
        </authorList>
    </citation>
    <scope>NUCLEOTIDE SEQUENCE</scope>
    <source>
        <strain evidence="13">DSM 17168</strain>
    </source>
</reference>
<dbReference type="NCBIfam" id="NF010794">
    <property type="entry name" value="PRK14198.1"/>
    <property type="match status" value="1"/>
</dbReference>
<keyword evidence="14" id="KW-1185">Reference proteome</keyword>
<comment type="activity regulation">
    <text evidence="12">Na(+) is not transported, but it plays an essential structural role and its presence is essential for fluoride channel function.</text>
</comment>
<evidence type="ECO:0000256" key="10">
    <source>
        <dbReference type="ARBA" id="ARBA00035120"/>
    </source>
</evidence>
<feature type="binding site" evidence="12">
    <location>
        <position position="77"/>
    </location>
    <ligand>
        <name>Na(+)</name>
        <dbReference type="ChEBI" id="CHEBI:29101"/>
        <note>structural</note>
    </ligand>
</feature>
<comment type="catalytic activity">
    <reaction evidence="11">
        <text>fluoride(in) = fluoride(out)</text>
        <dbReference type="Rhea" id="RHEA:76159"/>
        <dbReference type="ChEBI" id="CHEBI:17051"/>
    </reaction>
    <physiologicalReaction direction="left-to-right" evidence="11">
        <dbReference type="Rhea" id="RHEA:76160"/>
    </physiologicalReaction>
</comment>
<name>A0ABQ4SM70_9HYPH</name>
<evidence type="ECO:0000256" key="7">
    <source>
        <dbReference type="ARBA" id="ARBA00023065"/>
    </source>
</evidence>
<keyword evidence="12" id="KW-0479">Metal-binding</keyword>
<keyword evidence="3" id="KW-0997">Cell inner membrane</keyword>
<keyword evidence="5 12" id="KW-1133">Transmembrane helix</keyword>
<organism evidence="13 14">
    <name type="scientific">Methylobacterium isbiliense</name>
    <dbReference type="NCBI Taxonomy" id="315478"/>
    <lineage>
        <taxon>Bacteria</taxon>
        <taxon>Pseudomonadati</taxon>
        <taxon>Pseudomonadota</taxon>
        <taxon>Alphaproteobacteria</taxon>
        <taxon>Hyphomicrobiales</taxon>
        <taxon>Methylobacteriaceae</taxon>
        <taxon>Methylobacterium</taxon>
    </lineage>
</organism>
<keyword evidence="7 12" id="KW-0406">Ion transport</keyword>
<feature type="transmembrane region" description="Helical" evidence="12">
    <location>
        <begin position="66"/>
        <end position="89"/>
    </location>
</feature>
<evidence type="ECO:0000256" key="11">
    <source>
        <dbReference type="ARBA" id="ARBA00035585"/>
    </source>
</evidence>
<evidence type="ECO:0000256" key="8">
    <source>
        <dbReference type="ARBA" id="ARBA00023136"/>
    </source>
</evidence>
<comment type="function">
    <text evidence="12">Fluoride-specific ion channel. Important for reducing fluoride concentration in the cell, thus reducing its toxicity.</text>
</comment>
<dbReference type="InterPro" id="IPR003691">
    <property type="entry name" value="FluC"/>
</dbReference>
<protein>
    <recommendedName>
        <fullName evidence="12">Fluoride-specific ion channel FluC</fullName>
    </recommendedName>
</protein>
<dbReference type="Pfam" id="PF02537">
    <property type="entry name" value="CRCB"/>
    <property type="match status" value="1"/>
</dbReference>
<dbReference type="Proteomes" id="UP001055153">
    <property type="component" value="Unassembled WGS sequence"/>
</dbReference>
<evidence type="ECO:0000256" key="12">
    <source>
        <dbReference type="HAMAP-Rule" id="MF_00454"/>
    </source>
</evidence>
<keyword evidence="12" id="KW-0813">Transport</keyword>
<keyword evidence="6 12" id="KW-0915">Sodium</keyword>
<comment type="caution">
    <text evidence="13">The sequence shown here is derived from an EMBL/GenBank/DDBJ whole genome shotgun (WGS) entry which is preliminary data.</text>
</comment>
<evidence type="ECO:0000256" key="3">
    <source>
        <dbReference type="ARBA" id="ARBA00022519"/>
    </source>
</evidence>
<dbReference type="PANTHER" id="PTHR28259:SF1">
    <property type="entry name" value="FLUORIDE EXPORT PROTEIN 1-RELATED"/>
    <property type="match status" value="1"/>
</dbReference>
<evidence type="ECO:0000256" key="1">
    <source>
        <dbReference type="ARBA" id="ARBA00004651"/>
    </source>
</evidence>
<reference evidence="13" key="1">
    <citation type="journal article" date="2021" name="Front. Microbiol.">
        <title>Comprehensive Comparative Genomics and Phenotyping of Methylobacterium Species.</title>
        <authorList>
            <person name="Alessa O."/>
            <person name="Ogura Y."/>
            <person name="Fujitani Y."/>
            <person name="Takami H."/>
            <person name="Hayashi T."/>
            <person name="Sahin N."/>
            <person name="Tani A."/>
        </authorList>
    </citation>
    <scope>NUCLEOTIDE SEQUENCE</scope>
    <source>
        <strain evidence="13">DSM 17168</strain>
    </source>
</reference>
<feature type="binding site" evidence="12">
    <location>
        <position position="74"/>
    </location>
    <ligand>
        <name>Na(+)</name>
        <dbReference type="ChEBI" id="CHEBI:29101"/>
        <note>structural</note>
    </ligand>
</feature>
<keyword evidence="2 12" id="KW-1003">Cell membrane</keyword>
<sequence>MLNTLVVFLGAGLGGALRHGVNLAAARLGGDFPAGTMLINIAGSVLMGVLTGWFAARGGVAQPWRLFLTTGVLGGFTTFSTFSLDAFLLVERGALWGALVYVLGSVAAGIAGVAVSLAVIRALS</sequence>
<keyword evidence="9 12" id="KW-0407">Ion channel</keyword>
<dbReference type="RefSeq" id="WP_238241678.1">
    <property type="nucleotide sequence ID" value="NZ_BPQQ01000111.1"/>
</dbReference>
<feature type="transmembrane region" description="Helical" evidence="12">
    <location>
        <begin position="34"/>
        <end position="54"/>
    </location>
</feature>
<gene>
    <name evidence="12 13" type="primary">crcB</name>
    <name evidence="12" type="synonym">fluC</name>
    <name evidence="13" type="ORF">GMJLKIPL_6277</name>
</gene>
<evidence type="ECO:0000256" key="4">
    <source>
        <dbReference type="ARBA" id="ARBA00022692"/>
    </source>
</evidence>